<evidence type="ECO:0000256" key="9">
    <source>
        <dbReference type="ARBA" id="ARBA00047989"/>
    </source>
</evidence>
<comment type="similarity">
    <text evidence="3">Belongs to the purine nucleoside phosphorylase YfiH/LACC1 family.</text>
</comment>
<dbReference type="PANTHER" id="PTHR30616:SF2">
    <property type="entry name" value="PURINE NUCLEOSIDE PHOSPHORYLASE LACC1"/>
    <property type="match status" value="1"/>
</dbReference>
<evidence type="ECO:0000256" key="11">
    <source>
        <dbReference type="ARBA" id="ARBA00049893"/>
    </source>
</evidence>
<dbReference type="Pfam" id="PF02578">
    <property type="entry name" value="Cu-oxidase_4"/>
    <property type="match status" value="1"/>
</dbReference>
<evidence type="ECO:0000256" key="8">
    <source>
        <dbReference type="ARBA" id="ARBA00023008"/>
    </source>
</evidence>
<dbReference type="InterPro" id="IPR038371">
    <property type="entry name" value="Cu_polyphenol_OxRdtase_sf"/>
</dbReference>
<organism evidence="12 13">
    <name type="scientific">Kocuria varians</name>
    <name type="common">Micrococcus varians</name>
    <dbReference type="NCBI Taxonomy" id="1272"/>
    <lineage>
        <taxon>Bacteria</taxon>
        <taxon>Bacillati</taxon>
        <taxon>Actinomycetota</taxon>
        <taxon>Actinomycetes</taxon>
        <taxon>Micrococcales</taxon>
        <taxon>Micrococcaceae</taxon>
        <taxon>Kocuria</taxon>
    </lineage>
</organism>
<dbReference type="GO" id="GO:0016787">
    <property type="term" value="F:hydrolase activity"/>
    <property type="evidence" value="ECO:0007669"/>
    <property type="project" value="UniProtKB-KW"/>
</dbReference>
<dbReference type="RefSeq" id="WP_094393734.1">
    <property type="nucleotide sequence ID" value="NZ_CP059343.1"/>
</dbReference>
<keyword evidence="8" id="KW-0186">Copper</keyword>
<dbReference type="InterPro" id="IPR011324">
    <property type="entry name" value="Cytotoxic_necrot_fac-like_cat"/>
</dbReference>
<keyword evidence="4" id="KW-0808">Transferase</keyword>
<comment type="catalytic activity">
    <reaction evidence="1">
        <text>inosine + phosphate = alpha-D-ribose 1-phosphate + hypoxanthine</text>
        <dbReference type="Rhea" id="RHEA:27646"/>
        <dbReference type="ChEBI" id="CHEBI:17368"/>
        <dbReference type="ChEBI" id="CHEBI:17596"/>
        <dbReference type="ChEBI" id="CHEBI:43474"/>
        <dbReference type="ChEBI" id="CHEBI:57720"/>
        <dbReference type="EC" id="2.4.2.1"/>
    </reaction>
    <physiologicalReaction direction="left-to-right" evidence="1">
        <dbReference type="Rhea" id="RHEA:27647"/>
    </physiologicalReaction>
</comment>
<sequence>MWYRTDSGGVGVAFTDVAEGNLAAHTGDEPAEVARRRRRVEAELGTGPVRYAWQVHGTAVHDVTGTAFDAADPLASPEADAVVSADGTPVGILTADCLPVVLVGRRPGRVPVLAVAHAGRPGLLAGVLQETVAAVRAHGALDLEAWIGPAVCGACYEVPAEMVREAEETLPGVATTTSWGTDGLDLPGAARSLLEERGVRVREETADRAAWCTLENDELYSYRRDKTPGRLAGLVWVSEEGGRDE</sequence>
<dbReference type="GO" id="GO:0005507">
    <property type="term" value="F:copper ion binding"/>
    <property type="evidence" value="ECO:0007669"/>
    <property type="project" value="TreeGrafter"/>
</dbReference>
<evidence type="ECO:0000256" key="5">
    <source>
        <dbReference type="ARBA" id="ARBA00022723"/>
    </source>
</evidence>
<comment type="catalytic activity">
    <reaction evidence="9">
        <text>adenosine + H2O + H(+) = inosine + NH4(+)</text>
        <dbReference type="Rhea" id="RHEA:24408"/>
        <dbReference type="ChEBI" id="CHEBI:15377"/>
        <dbReference type="ChEBI" id="CHEBI:15378"/>
        <dbReference type="ChEBI" id="CHEBI:16335"/>
        <dbReference type="ChEBI" id="CHEBI:17596"/>
        <dbReference type="ChEBI" id="CHEBI:28938"/>
        <dbReference type="EC" id="3.5.4.4"/>
    </reaction>
    <physiologicalReaction direction="left-to-right" evidence="9">
        <dbReference type="Rhea" id="RHEA:24409"/>
    </physiologicalReaction>
</comment>
<keyword evidence="13" id="KW-1185">Reference proteome</keyword>
<evidence type="ECO:0000313" key="12">
    <source>
        <dbReference type="EMBL" id="QMS56922.1"/>
    </source>
</evidence>
<comment type="function">
    <text evidence="2">Purine nucleoside enzyme that catalyzes the phosphorolysis of adenosine and inosine nucleosides, yielding D-ribose 1-phosphate and the respective free bases, adenine and hypoxanthine. Also catalyzes the phosphorolysis of S-methyl-5'-thioadenosine into adenine and S-methyl-5-thio-alpha-D-ribose 1-phosphate. Also has adenosine deaminase activity.</text>
</comment>
<dbReference type="AlphaFoldDB" id="A0A7D7Q4E7"/>
<accession>A0A7D7Q4E7</accession>
<evidence type="ECO:0000256" key="7">
    <source>
        <dbReference type="ARBA" id="ARBA00022833"/>
    </source>
</evidence>
<dbReference type="SUPFAM" id="SSF64438">
    <property type="entry name" value="CNF1/YfiH-like putative cysteine hydrolases"/>
    <property type="match status" value="1"/>
</dbReference>
<comment type="catalytic activity">
    <reaction evidence="11">
        <text>S-methyl-5'-thioadenosine + phosphate = 5-(methylsulfanyl)-alpha-D-ribose 1-phosphate + adenine</text>
        <dbReference type="Rhea" id="RHEA:11852"/>
        <dbReference type="ChEBI" id="CHEBI:16708"/>
        <dbReference type="ChEBI" id="CHEBI:17509"/>
        <dbReference type="ChEBI" id="CHEBI:43474"/>
        <dbReference type="ChEBI" id="CHEBI:58533"/>
        <dbReference type="EC" id="2.4.2.28"/>
    </reaction>
    <physiologicalReaction direction="left-to-right" evidence="11">
        <dbReference type="Rhea" id="RHEA:11853"/>
    </physiologicalReaction>
</comment>
<dbReference type="CDD" id="cd16833">
    <property type="entry name" value="YfiH"/>
    <property type="match status" value="1"/>
</dbReference>
<dbReference type="EMBL" id="CP059343">
    <property type="protein sequence ID" value="QMS56922.1"/>
    <property type="molecule type" value="Genomic_DNA"/>
</dbReference>
<evidence type="ECO:0000256" key="1">
    <source>
        <dbReference type="ARBA" id="ARBA00000553"/>
    </source>
</evidence>
<evidence type="ECO:0000313" key="13">
    <source>
        <dbReference type="Proteomes" id="UP000216825"/>
    </source>
</evidence>
<dbReference type="InterPro" id="IPR003730">
    <property type="entry name" value="Cu_polyphenol_OxRdtase"/>
</dbReference>
<dbReference type="Proteomes" id="UP000216825">
    <property type="component" value="Chromosome"/>
</dbReference>
<dbReference type="KEGG" id="kvr:CIB50_0001643"/>
<protein>
    <submittedName>
        <fullName evidence="12">Laccase domain protein YfiH</fullName>
    </submittedName>
</protein>
<dbReference type="PANTHER" id="PTHR30616">
    <property type="entry name" value="UNCHARACTERIZED PROTEIN YFIH"/>
    <property type="match status" value="1"/>
</dbReference>
<gene>
    <name evidence="12" type="primary">yfiH</name>
    <name evidence="12" type="ORF">CIB50_0001643</name>
</gene>
<keyword evidence="7" id="KW-0862">Zinc</keyword>
<dbReference type="GO" id="GO:0017061">
    <property type="term" value="F:S-methyl-5-thioadenosine phosphorylase activity"/>
    <property type="evidence" value="ECO:0007669"/>
    <property type="project" value="UniProtKB-EC"/>
</dbReference>
<evidence type="ECO:0000256" key="6">
    <source>
        <dbReference type="ARBA" id="ARBA00022801"/>
    </source>
</evidence>
<evidence type="ECO:0000256" key="2">
    <source>
        <dbReference type="ARBA" id="ARBA00003215"/>
    </source>
</evidence>
<proteinExistence type="inferred from homology"/>
<name>A0A7D7Q4E7_KOCVA</name>
<comment type="catalytic activity">
    <reaction evidence="10">
        <text>adenosine + phosphate = alpha-D-ribose 1-phosphate + adenine</text>
        <dbReference type="Rhea" id="RHEA:27642"/>
        <dbReference type="ChEBI" id="CHEBI:16335"/>
        <dbReference type="ChEBI" id="CHEBI:16708"/>
        <dbReference type="ChEBI" id="CHEBI:43474"/>
        <dbReference type="ChEBI" id="CHEBI:57720"/>
        <dbReference type="EC" id="2.4.2.1"/>
    </reaction>
    <physiologicalReaction direction="left-to-right" evidence="10">
        <dbReference type="Rhea" id="RHEA:27643"/>
    </physiologicalReaction>
</comment>
<keyword evidence="5" id="KW-0479">Metal-binding</keyword>
<evidence type="ECO:0000256" key="3">
    <source>
        <dbReference type="ARBA" id="ARBA00007353"/>
    </source>
</evidence>
<reference evidence="12" key="1">
    <citation type="submission" date="2017-08" db="EMBL/GenBank/DDBJ databases">
        <authorList>
            <person name="Minaev M."/>
            <person name="Kurbakov K.A."/>
            <person name="Solodovnikova G.I."/>
            <person name="Kuznetsova O.A."/>
            <person name="Lisitsyn A.B."/>
        </authorList>
    </citation>
    <scope>NUCLEOTIDE SEQUENCE</scope>
    <source>
        <strain evidence="12">80</strain>
    </source>
</reference>
<evidence type="ECO:0000256" key="4">
    <source>
        <dbReference type="ARBA" id="ARBA00022679"/>
    </source>
</evidence>
<reference evidence="12" key="2">
    <citation type="submission" date="2020-07" db="EMBL/GenBank/DDBJ databases">
        <title>Genome of starter culture bacteria Kocuria salsicia reveals its technological properties and safety for usage in meat industry.</title>
        <authorList>
            <person name="Michael M."/>
            <person name="Konstantin K."/>
            <person name="Evgenii K."/>
            <person name="Galina S."/>
            <person name="Oksana K."/>
            <person name="Andrei L."/>
        </authorList>
    </citation>
    <scope>NUCLEOTIDE SEQUENCE [LARGE SCALE GENOMIC DNA]</scope>
    <source>
        <strain evidence="12">80</strain>
    </source>
</reference>
<evidence type="ECO:0000256" key="10">
    <source>
        <dbReference type="ARBA" id="ARBA00048968"/>
    </source>
</evidence>
<keyword evidence="6" id="KW-0378">Hydrolase</keyword>
<dbReference type="Gene3D" id="3.60.140.10">
    <property type="entry name" value="CNF1/YfiH-like putative cysteine hydrolases"/>
    <property type="match status" value="1"/>
</dbReference>